<dbReference type="KEGG" id="csph:CSPHI_02070"/>
<keyword evidence="1" id="KW-0472">Membrane</keyword>
<proteinExistence type="predicted"/>
<sequence length="558" mass="57839">MTETAPLEHLLTYLDREGRPGAAAALRGTLAEARGPRTVAVIGEAGRGASTLVDALVGAPLPAAEPGCVRRVLAVPPGAAPPELAAGVVAAETGLLPPLSLLDLPGFGAAGDPGGGARPRLPREAAAVLVVLDALAPITAAEAGLIAEAVRERGTVLVAVTKKDKNLLGWREILAEDRRLIEEAAGTAVPVHAVSALRALAAAGDPDPERAAAIAADSGIGALREALADYAGAGAHLAALRHARVLAAEELAIARELAAAGGRDAADRLAARERELTELQADGRRRRQLLAAELSGARIEALAELDRGLAAARERWDARFRDTPPRTLARRREEILAEIRAELGEVVEDALGTLLRRTRAAFLELTDGTGDWAAVLTAVDRIDCEVEAAERADPRLRDVLDPGLVTITVAGGFSLTHVATLLPGVGGAIAASGGVGAVPFAAVAGVWLAVNVYHRAARRGGKELRTWFREATATLRRQVGRDLDLVHNRIQPLVLNGFADGLERAVAEAAERVRAARAEQRAGAAAAERAADAAALRADWLAGELARIDGLLTGAGAR</sequence>
<dbReference type="Proteomes" id="UP000185469">
    <property type="component" value="Chromosome"/>
</dbReference>
<dbReference type="Gene3D" id="3.40.50.300">
    <property type="entry name" value="P-loop containing nucleotide triphosphate hydrolases"/>
    <property type="match status" value="1"/>
</dbReference>
<evidence type="ECO:0000313" key="3">
    <source>
        <dbReference type="Proteomes" id="UP000185469"/>
    </source>
</evidence>
<evidence type="ECO:0000256" key="1">
    <source>
        <dbReference type="SAM" id="Phobius"/>
    </source>
</evidence>
<dbReference type="OrthoDB" id="4746525at2"/>
<feature type="transmembrane region" description="Helical" evidence="1">
    <location>
        <begin position="428"/>
        <end position="450"/>
    </location>
</feature>
<reference evidence="2 3" key="1">
    <citation type="submission" date="2014-08" db="EMBL/GenBank/DDBJ databases">
        <title>Complete genome sequence of Corynebacterium sphenisci CECT 5990(T) (=DSM 44792(T)), isolated from healthy wild penguins.</title>
        <authorList>
            <person name="Ruckert C."/>
            <person name="Albersmeier A."/>
            <person name="Winkler A."/>
            <person name="Kalinowski J."/>
        </authorList>
    </citation>
    <scope>NUCLEOTIDE SEQUENCE [LARGE SCALE GENOMIC DNA]</scope>
    <source>
        <strain evidence="2 3">DSM 44792</strain>
    </source>
</reference>
<dbReference type="EMBL" id="CP009248">
    <property type="protein sequence ID" value="APT90064.1"/>
    <property type="molecule type" value="Genomic_DNA"/>
</dbReference>
<dbReference type="InterPro" id="IPR027417">
    <property type="entry name" value="P-loop_NTPase"/>
</dbReference>
<accession>A0A1L7CW47</accession>
<dbReference type="PRINTS" id="PR00934">
    <property type="entry name" value="XHISDIPTASE"/>
</dbReference>
<dbReference type="SUPFAM" id="SSF52540">
    <property type="entry name" value="P-loop containing nucleoside triphosphate hydrolases"/>
    <property type="match status" value="1"/>
</dbReference>
<organism evidence="2 3">
    <name type="scientific">Corynebacterium sphenisci DSM 44792</name>
    <dbReference type="NCBI Taxonomy" id="1437874"/>
    <lineage>
        <taxon>Bacteria</taxon>
        <taxon>Bacillati</taxon>
        <taxon>Actinomycetota</taxon>
        <taxon>Actinomycetes</taxon>
        <taxon>Mycobacteriales</taxon>
        <taxon>Corynebacteriaceae</taxon>
        <taxon>Corynebacterium</taxon>
    </lineage>
</organism>
<keyword evidence="3" id="KW-1185">Reference proteome</keyword>
<keyword evidence="1" id="KW-1133">Transmembrane helix</keyword>
<dbReference type="AlphaFoldDB" id="A0A1L7CW47"/>
<dbReference type="InterPro" id="IPR001160">
    <property type="entry name" value="Peptidase_M20C"/>
</dbReference>
<dbReference type="RefSeq" id="WP_075691274.1">
    <property type="nucleotide sequence ID" value="NZ_CP009248.1"/>
</dbReference>
<dbReference type="GO" id="GO:0006508">
    <property type="term" value="P:proteolysis"/>
    <property type="evidence" value="ECO:0007669"/>
    <property type="project" value="InterPro"/>
</dbReference>
<name>A0A1L7CW47_9CORY</name>
<protein>
    <recommendedName>
        <fullName evidence="4">G domain-containing protein</fullName>
    </recommendedName>
</protein>
<evidence type="ECO:0008006" key="4">
    <source>
        <dbReference type="Google" id="ProtNLM"/>
    </source>
</evidence>
<gene>
    <name evidence="2" type="ORF">CSPHI_02070</name>
</gene>
<evidence type="ECO:0000313" key="2">
    <source>
        <dbReference type="EMBL" id="APT90064.1"/>
    </source>
</evidence>
<dbReference type="STRING" id="1437874.CSPHI_02070"/>
<keyword evidence="1" id="KW-0812">Transmembrane</keyword>